<comment type="similarity">
    <text evidence="1">Belongs to the short-chain dehydrogenases/reductases (SDR) family.</text>
</comment>
<dbReference type="SMART" id="SM00822">
    <property type="entry name" value="PKS_KR"/>
    <property type="match status" value="1"/>
</dbReference>
<name>A0A5M3XJS5_9ACTN</name>
<dbReference type="GO" id="GO:0016491">
    <property type="term" value="F:oxidoreductase activity"/>
    <property type="evidence" value="ECO:0007669"/>
    <property type="project" value="UniProtKB-KW"/>
</dbReference>
<accession>A0A5M3XJS5</accession>
<proteinExistence type="inferred from homology"/>
<dbReference type="PRINTS" id="PR00080">
    <property type="entry name" value="SDRFAMILY"/>
</dbReference>
<evidence type="ECO:0000313" key="5">
    <source>
        <dbReference type="Proteomes" id="UP000377595"/>
    </source>
</evidence>
<evidence type="ECO:0000259" key="3">
    <source>
        <dbReference type="SMART" id="SM00822"/>
    </source>
</evidence>
<dbReference type="RefSeq" id="WP_155346612.1">
    <property type="nucleotide sequence ID" value="NZ_BAAAHM010000005.1"/>
</dbReference>
<protein>
    <submittedName>
        <fullName evidence="4">Beta-ketoacyl-ACP reductase</fullName>
    </submittedName>
</protein>
<sequence>MFSPEGLFAEGSVALVTGGSRGIGRAVALDLAAEGAHVIVNYARSEADAKEVVALIEEHGGTATAVQADVTDEDAVRQMFRDIRTTRGRLDVLVTSAGITLDRYLVAMNLEQFRKPMDINMTGTFLTCREGLRLMQHQRSGAIVTLSSTSGLDGGFPGQTNYVASKGAIIAFTRALSNEAAPHGVRANVVAPGFVATDMTRRVPAEIRKQYESRIRLGRMGRPEEIASIVSFLASDKASYISGAVVVAHGGGLG</sequence>
<gene>
    <name evidence="4" type="ORF">Aple_044100</name>
</gene>
<dbReference type="PANTHER" id="PTHR42879:SF2">
    <property type="entry name" value="3-OXOACYL-[ACYL-CARRIER-PROTEIN] REDUCTASE FABG"/>
    <property type="match status" value="1"/>
</dbReference>
<dbReference type="OrthoDB" id="9804774at2"/>
<keyword evidence="5" id="KW-1185">Reference proteome</keyword>
<dbReference type="InterPro" id="IPR057326">
    <property type="entry name" value="KR_dom"/>
</dbReference>
<dbReference type="Proteomes" id="UP000377595">
    <property type="component" value="Unassembled WGS sequence"/>
</dbReference>
<evidence type="ECO:0000256" key="1">
    <source>
        <dbReference type="ARBA" id="ARBA00006484"/>
    </source>
</evidence>
<dbReference type="PANTHER" id="PTHR42879">
    <property type="entry name" value="3-OXOACYL-(ACYL-CARRIER-PROTEIN) REDUCTASE"/>
    <property type="match status" value="1"/>
</dbReference>
<reference evidence="4 5" key="1">
    <citation type="submission" date="2019-10" db="EMBL/GenBank/DDBJ databases">
        <title>Whole genome shotgun sequence of Acrocarpospora pleiomorpha NBRC 16267.</title>
        <authorList>
            <person name="Ichikawa N."/>
            <person name="Kimura A."/>
            <person name="Kitahashi Y."/>
            <person name="Komaki H."/>
            <person name="Oguchi A."/>
        </authorList>
    </citation>
    <scope>NUCLEOTIDE SEQUENCE [LARGE SCALE GENOMIC DNA]</scope>
    <source>
        <strain evidence="4 5">NBRC 16267</strain>
    </source>
</reference>
<dbReference type="Pfam" id="PF13561">
    <property type="entry name" value="adh_short_C2"/>
    <property type="match status" value="1"/>
</dbReference>
<dbReference type="PRINTS" id="PR00081">
    <property type="entry name" value="GDHRDH"/>
</dbReference>
<organism evidence="4 5">
    <name type="scientific">Acrocarpospora pleiomorpha</name>
    <dbReference type="NCBI Taxonomy" id="90975"/>
    <lineage>
        <taxon>Bacteria</taxon>
        <taxon>Bacillati</taxon>
        <taxon>Actinomycetota</taxon>
        <taxon>Actinomycetes</taxon>
        <taxon>Streptosporangiales</taxon>
        <taxon>Streptosporangiaceae</taxon>
        <taxon>Acrocarpospora</taxon>
    </lineage>
</organism>
<dbReference type="FunFam" id="3.40.50.720:FF:000173">
    <property type="entry name" value="3-oxoacyl-[acyl-carrier protein] reductase"/>
    <property type="match status" value="1"/>
</dbReference>
<dbReference type="Gene3D" id="3.40.50.720">
    <property type="entry name" value="NAD(P)-binding Rossmann-like Domain"/>
    <property type="match status" value="1"/>
</dbReference>
<dbReference type="SUPFAM" id="SSF51735">
    <property type="entry name" value="NAD(P)-binding Rossmann-fold domains"/>
    <property type="match status" value="1"/>
</dbReference>
<dbReference type="NCBIfam" id="NF009466">
    <property type="entry name" value="PRK12826.1-2"/>
    <property type="match status" value="1"/>
</dbReference>
<dbReference type="InterPro" id="IPR002347">
    <property type="entry name" value="SDR_fam"/>
</dbReference>
<dbReference type="InterPro" id="IPR050259">
    <property type="entry name" value="SDR"/>
</dbReference>
<dbReference type="AlphaFoldDB" id="A0A5M3XJS5"/>
<evidence type="ECO:0000313" key="4">
    <source>
        <dbReference type="EMBL" id="GES21514.1"/>
    </source>
</evidence>
<keyword evidence="2" id="KW-0560">Oxidoreductase</keyword>
<dbReference type="InterPro" id="IPR036291">
    <property type="entry name" value="NAD(P)-bd_dom_sf"/>
</dbReference>
<evidence type="ECO:0000256" key="2">
    <source>
        <dbReference type="ARBA" id="ARBA00023002"/>
    </source>
</evidence>
<feature type="domain" description="Ketoreductase" evidence="3">
    <location>
        <begin position="12"/>
        <end position="226"/>
    </location>
</feature>
<dbReference type="EMBL" id="BLAF01000024">
    <property type="protein sequence ID" value="GES21514.1"/>
    <property type="molecule type" value="Genomic_DNA"/>
</dbReference>
<comment type="caution">
    <text evidence="4">The sequence shown here is derived from an EMBL/GenBank/DDBJ whole genome shotgun (WGS) entry which is preliminary data.</text>
</comment>